<evidence type="ECO:0000313" key="2">
    <source>
        <dbReference type="Proteomes" id="UP000721844"/>
    </source>
</evidence>
<evidence type="ECO:0000313" key="1">
    <source>
        <dbReference type="EMBL" id="MCB8880133.1"/>
    </source>
</evidence>
<sequence>MASGPSGNGLSGSGLSTVETLLRQLIQAVNGLGTVISKGSSTSTTTALSTNSPTATAGAATLPVGPVGFITFTDTSGTVRKIPYYGD</sequence>
<dbReference type="Proteomes" id="UP000721844">
    <property type="component" value="Unassembled WGS sequence"/>
</dbReference>
<name>A0A963Z1K1_9PROT</name>
<reference evidence="1 2" key="1">
    <citation type="journal article" date="2021" name="Microorganisms">
        <title>Acidisoma silvae sp. nov. and Acidisomacellulosilytica sp. nov., Two Acidophilic Bacteria Isolated from Decaying Wood, Hydrolyzing Cellulose and Producing Poly-3-hydroxybutyrate.</title>
        <authorList>
            <person name="Mieszkin S."/>
            <person name="Pouder E."/>
            <person name="Uroz S."/>
            <person name="Simon-Colin C."/>
            <person name="Alain K."/>
        </authorList>
    </citation>
    <scope>NUCLEOTIDE SEQUENCE [LARGE SCALE GENOMIC DNA]</scope>
    <source>
        <strain evidence="1 2">HW T5.17</strain>
    </source>
</reference>
<accession>A0A963Z1K1</accession>
<keyword evidence="2" id="KW-1185">Reference proteome</keyword>
<protein>
    <submittedName>
        <fullName evidence="1">Uncharacterized protein</fullName>
    </submittedName>
</protein>
<organism evidence="1 2">
    <name type="scientific">Acidisoma cellulosilyticum</name>
    <dbReference type="NCBI Taxonomy" id="2802395"/>
    <lineage>
        <taxon>Bacteria</taxon>
        <taxon>Pseudomonadati</taxon>
        <taxon>Pseudomonadota</taxon>
        <taxon>Alphaproteobacteria</taxon>
        <taxon>Acetobacterales</taxon>
        <taxon>Acidocellaceae</taxon>
        <taxon>Acidisoma</taxon>
    </lineage>
</organism>
<dbReference type="EMBL" id="JAESVA010000002">
    <property type="protein sequence ID" value="MCB8880133.1"/>
    <property type="molecule type" value="Genomic_DNA"/>
</dbReference>
<dbReference type="AlphaFoldDB" id="A0A963Z1K1"/>
<gene>
    <name evidence="1" type="ORF">ACELLULO517_07790</name>
</gene>
<dbReference type="RefSeq" id="WP_227306739.1">
    <property type="nucleotide sequence ID" value="NZ_JAESVA010000002.1"/>
</dbReference>
<comment type="caution">
    <text evidence="1">The sequence shown here is derived from an EMBL/GenBank/DDBJ whole genome shotgun (WGS) entry which is preliminary data.</text>
</comment>
<proteinExistence type="predicted"/>